<name>A0ABU9MEV4_9GAMM</name>
<dbReference type="Proteomes" id="UP001468095">
    <property type="component" value="Unassembled WGS sequence"/>
</dbReference>
<dbReference type="RefSeq" id="WP_238585820.1">
    <property type="nucleotide sequence ID" value="NZ_JBCGBG010000001.1"/>
</dbReference>
<accession>A0ABU9MEV4</accession>
<evidence type="ECO:0000313" key="2">
    <source>
        <dbReference type="Proteomes" id="UP001468095"/>
    </source>
</evidence>
<keyword evidence="2" id="KW-1185">Reference proteome</keyword>
<dbReference type="EMBL" id="JBCGBG010000001">
    <property type="protein sequence ID" value="MEL7694220.1"/>
    <property type="molecule type" value="Genomic_DNA"/>
</dbReference>
<evidence type="ECO:0000313" key="1">
    <source>
        <dbReference type="EMBL" id="MEL7694220.1"/>
    </source>
</evidence>
<comment type="caution">
    <text evidence="1">The sequence shown here is derived from an EMBL/GenBank/DDBJ whole genome shotgun (WGS) entry which is preliminary data.</text>
</comment>
<reference evidence="1 2" key="1">
    <citation type="submission" date="2024-04" db="EMBL/GenBank/DDBJ databases">
        <authorList>
            <person name="Suleimanova A.D."/>
            <person name="Pudova D.S."/>
            <person name="Shagimardanova E.I."/>
            <person name="Sharipova M.R."/>
        </authorList>
    </citation>
    <scope>NUCLEOTIDE SEQUENCE [LARGE SCALE GENOMIC DNA]</scope>
    <source>
        <strain evidence="1 2">3.1</strain>
    </source>
</reference>
<gene>
    <name evidence="1" type="ORF">AABB92_00875</name>
</gene>
<proteinExistence type="predicted"/>
<protein>
    <submittedName>
        <fullName evidence="1">Uncharacterized protein</fullName>
    </submittedName>
</protein>
<organism evidence="1 2">
    <name type="scientific">Pantoea brenneri</name>
    <dbReference type="NCBI Taxonomy" id="472694"/>
    <lineage>
        <taxon>Bacteria</taxon>
        <taxon>Pseudomonadati</taxon>
        <taxon>Pseudomonadota</taxon>
        <taxon>Gammaproteobacteria</taxon>
        <taxon>Enterobacterales</taxon>
        <taxon>Erwiniaceae</taxon>
        <taxon>Pantoea</taxon>
    </lineage>
</organism>
<sequence length="55" mass="6665">MVLELQPDDPAHFVLEPPRFLLQRWQPGQRMVPHQYAIDRFSGLWPFYNQQELID</sequence>